<feature type="region of interest" description="Disordered" evidence="5">
    <location>
        <begin position="39"/>
        <end position="102"/>
    </location>
</feature>
<keyword evidence="2 6" id="KW-0812">Transmembrane</keyword>
<dbReference type="EMBL" id="JAIXMP010000022">
    <property type="protein sequence ID" value="KAI9255577.1"/>
    <property type="molecule type" value="Genomic_DNA"/>
</dbReference>
<reference evidence="7" key="2">
    <citation type="submission" date="2023-02" db="EMBL/GenBank/DDBJ databases">
        <authorList>
            <consortium name="DOE Joint Genome Institute"/>
            <person name="Mondo S.J."/>
            <person name="Chang Y."/>
            <person name="Wang Y."/>
            <person name="Ahrendt S."/>
            <person name="Andreopoulos W."/>
            <person name="Barry K."/>
            <person name="Beard J."/>
            <person name="Benny G.L."/>
            <person name="Blankenship S."/>
            <person name="Bonito G."/>
            <person name="Cuomo C."/>
            <person name="Desiro A."/>
            <person name="Gervers K.A."/>
            <person name="Hundley H."/>
            <person name="Kuo A."/>
            <person name="LaButti K."/>
            <person name="Lang B.F."/>
            <person name="Lipzen A."/>
            <person name="O'Donnell K."/>
            <person name="Pangilinan J."/>
            <person name="Reynolds N."/>
            <person name="Sandor L."/>
            <person name="Smith M.W."/>
            <person name="Tsang A."/>
            <person name="Grigoriev I.V."/>
            <person name="Stajich J.E."/>
            <person name="Spatafora J.W."/>
        </authorList>
    </citation>
    <scope>NUCLEOTIDE SEQUENCE</scope>
    <source>
        <strain evidence="7">RSA 2281</strain>
    </source>
</reference>
<feature type="compositionally biased region" description="Polar residues" evidence="5">
    <location>
        <begin position="13"/>
        <end position="26"/>
    </location>
</feature>
<feature type="transmembrane region" description="Helical" evidence="6">
    <location>
        <begin position="164"/>
        <end position="184"/>
    </location>
</feature>
<evidence type="ECO:0000256" key="2">
    <source>
        <dbReference type="ARBA" id="ARBA00022692"/>
    </source>
</evidence>
<evidence type="ECO:0000256" key="1">
    <source>
        <dbReference type="ARBA" id="ARBA00004141"/>
    </source>
</evidence>
<dbReference type="GO" id="GO:0032588">
    <property type="term" value="C:trans-Golgi network membrane"/>
    <property type="evidence" value="ECO:0007669"/>
    <property type="project" value="TreeGrafter"/>
</dbReference>
<dbReference type="PANTHER" id="PTHR10687">
    <property type="entry name" value="SECRETORY CARRIER-ASSOCIATED MEMBRANE PROTEIN SCAMP"/>
    <property type="match status" value="1"/>
</dbReference>
<dbReference type="GO" id="GO:0015031">
    <property type="term" value="P:protein transport"/>
    <property type="evidence" value="ECO:0007669"/>
    <property type="project" value="InterPro"/>
</dbReference>
<evidence type="ECO:0000256" key="4">
    <source>
        <dbReference type="ARBA" id="ARBA00023136"/>
    </source>
</evidence>
<organism evidence="7 8">
    <name type="scientific">Phascolomyces articulosus</name>
    <dbReference type="NCBI Taxonomy" id="60185"/>
    <lineage>
        <taxon>Eukaryota</taxon>
        <taxon>Fungi</taxon>
        <taxon>Fungi incertae sedis</taxon>
        <taxon>Mucoromycota</taxon>
        <taxon>Mucoromycotina</taxon>
        <taxon>Mucoromycetes</taxon>
        <taxon>Mucorales</taxon>
        <taxon>Lichtheimiaceae</taxon>
        <taxon>Phascolomyces</taxon>
    </lineage>
</organism>
<evidence type="ECO:0000256" key="5">
    <source>
        <dbReference type="SAM" id="MobiDB-lite"/>
    </source>
</evidence>
<gene>
    <name evidence="7" type="ORF">BDA99DRAFT_517051</name>
</gene>
<dbReference type="Proteomes" id="UP001209540">
    <property type="component" value="Unassembled WGS sequence"/>
</dbReference>
<feature type="transmembrane region" description="Helical" evidence="6">
    <location>
        <begin position="196"/>
        <end position="215"/>
    </location>
</feature>
<feature type="transmembrane region" description="Helical" evidence="6">
    <location>
        <begin position="269"/>
        <end position="295"/>
    </location>
</feature>
<dbReference type="Pfam" id="PF04144">
    <property type="entry name" value="SCAMP"/>
    <property type="match status" value="1"/>
</dbReference>
<feature type="transmembrane region" description="Helical" evidence="6">
    <location>
        <begin position="227"/>
        <end position="249"/>
    </location>
</feature>
<dbReference type="AlphaFoldDB" id="A0AAD5JUV1"/>
<evidence type="ECO:0000256" key="6">
    <source>
        <dbReference type="SAM" id="Phobius"/>
    </source>
</evidence>
<reference evidence="7" key="1">
    <citation type="journal article" date="2022" name="IScience">
        <title>Evolution of zygomycete secretomes and the origins of terrestrial fungal ecologies.</title>
        <authorList>
            <person name="Chang Y."/>
            <person name="Wang Y."/>
            <person name="Mondo S."/>
            <person name="Ahrendt S."/>
            <person name="Andreopoulos W."/>
            <person name="Barry K."/>
            <person name="Beard J."/>
            <person name="Benny G.L."/>
            <person name="Blankenship S."/>
            <person name="Bonito G."/>
            <person name="Cuomo C."/>
            <person name="Desiro A."/>
            <person name="Gervers K.A."/>
            <person name="Hundley H."/>
            <person name="Kuo A."/>
            <person name="LaButti K."/>
            <person name="Lang B.F."/>
            <person name="Lipzen A."/>
            <person name="O'Donnell K."/>
            <person name="Pangilinan J."/>
            <person name="Reynolds N."/>
            <person name="Sandor L."/>
            <person name="Smith M.E."/>
            <person name="Tsang A."/>
            <person name="Grigoriev I.V."/>
            <person name="Stajich J.E."/>
            <person name="Spatafora J.W."/>
        </authorList>
    </citation>
    <scope>NUCLEOTIDE SEQUENCE</scope>
    <source>
        <strain evidence="7">RSA 2281</strain>
    </source>
</reference>
<evidence type="ECO:0000256" key="3">
    <source>
        <dbReference type="ARBA" id="ARBA00022989"/>
    </source>
</evidence>
<feature type="compositionally biased region" description="Basic and acidic residues" evidence="5">
    <location>
        <begin position="39"/>
        <end position="48"/>
    </location>
</feature>
<proteinExistence type="predicted"/>
<dbReference type="InterPro" id="IPR007273">
    <property type="entry name" value="SCAMP"/>
</dbReference>
<dbReference type="GO" id="GO:0055038">
    <property type="term" value="C:recycling endosome membrane"/>
    <property type="evidence" value="ECO:0007669"/>
    <property type="project" value="TreeGrafter"/>
</dbReference>
<protein>
    <submittedName>
        <fullName evidence="7">Scamp family-domain-containing protein</fullName>
    </submittedName>
</protein>
<dbReference type="PANTHER" id="PTHR10687:SF90">
    <property type="entry name" value="SECRETORY CARRIER MEMBRANE PROTEIN"/>
    <property type="match status" value="1"/>
</dbReference>
<comment type="subcellular location">
    <subcellularLocation>
        <location evidence="1">Membrane</location>
        <topology evidence="1">Multi-pass membrane protein</topology>
    </subcellularLocation>
</comment>
<keyword evidence="4 6" id="KW-0472">Membrane</keyword>
<evidence type="ECO:0000313" key="8">
    <source>
        <dbReference type="Proteomes" id="UP001209540"/>
    </source>
</evidence>
<keyword evidence="3 6" id="KW-1133">Transmembrane helix</keyword>
<comment type="caution">
    <text evidence="7">The sequence shown here is derived from an EMBL/GenBank/DDBJ whole genome shotgun (WGS) entry which is preliminary data.</text>
</comment>
<name>A0AAD5JUV1_9FUNG</name>
<evidence type="ECO:0000313" key="7">
    <source>
        <dbReference type="EMBL" id="KAI9255577.1"/>
    </source>
</evidence>
<sequence>MAHQASPFDDPSNPFQDPTITSALNSNNQESSFALEQDPLHNDHRHNSNNDNDNFTSFHQYPDNTQDPFSSAHTQKTLVNSQEQQEIVSTSNANGDRSNGDLSAREEALLQKERELAEREAHLEERHRPHANNFPPCFPIMYLDITTEIPLNHQSTVWWIYREWLWFEVTLVWNFVACLCLLFSHPDSVTSAPTDLGISLTEMFTHTLASFFLWYRPAYNAYMKEVSLYYTMYFIFNGFHILYTIYKAVGIPNTGGAGLILVITLFTDGYIVTGIIALLAAICWIGMGCLAIYLYKKTYDHYKAAGHTFKEAKDDAYGRISRSSTARDTAISMAWNSRR</sequence>
<feature type="region of interest" description="Disordered" evidence="5">
    <location>
        <begin position="1"/>
        <end position="26"/>
    </location>
</feature>
<accession>A0AAD5JUV1</accession>
<feature type="compositionally biased region" description="Polar residues" evidence="5">
    <location>
        <begin position="55"/>
        <end position="101"/>
    </location>
</feature>
<keyword evidence="8" id="KW-1185">Reference proteome</keyword>